<dbReference type="EMBL" id="CP046401">
    <property type="protein sequence ID" value="QGY43716.1"/>
    <property type="molecule type" value="Genomic_DNA"/>
</dbReference>
<evidence type="ECO:0000313" key="1">
    <source>
        <dbReference type="EMBL" id="QGY43716.1"/>
    </source>
</evidence>
<dbReference type="AlphaFoldDB" id="A0A6I6JLL6"/>
<organism evidence="1 2">
    <name type="scientific">Maribellus comscasis</name>
    <dbReference type="NCBI Taxonomy" id="2681766"/>
    <lineage>
        <taxon>Bacteria</taxon>
        <taxon>Pseudomonadati</taxon>
        <taxon>Bacteroidota</taxon>
        <taxon>Bacteroidia</taxon>
        <taxon>Marinilabiliales</taxon>
        <taxon>Prolixibacteraceae</taxon>
        <taxon>Maribellus</taxon>
    </lineage>
</organism>
<name>A0A6I6JLL6_9BACT</name>
<dbReference type="Proteomes" id="UP000428260">
    <property type="component" value="Chromosome"/>
</dbReference>
<accession>A0A6I6JLL6</accession>
<reference evidence="1 2" key="1">
    <citation type="submission" date="2019-11" db="EMBL/GenBank/DDBJ databases">
        <authorList>
            <person name="Zheng R.K."/>
            <person name="Sun C.M."/>
        </authorList>
    </citation>
    <scope>NUCLEOTIDE SEQUENCE [LARGE SCALE GENOMIC DNA]</scope>
    <source>
        <strain evidence="1 2">WC007</strain>
    </source>
</reference>
<evidence type="ECO:0000313" key="2">
    <source>
        <dbReference type="Proteomes" id="UP000428260"/>
    </source>
</evidence>
<proteinExistence type="predicted"/>
<dbReference type="KEGG" id="mcos:GM418_08615"/>
<gene>
    <name evidence="1" type="ORF">GM418_08615</name>
</gene>
<dbReference type="RefSeq" id="WP_158865122.1">
    <property type="nucleotide sequence ID" value="NZ_CP046401.1"/>
</dbReference>
<sequence length="97" mass="11181">MASVKNLKKDIDLIMSLVISDCFLVLEENSKVDNEKILDIVRDVIIKHREFKIRVNHPDGKDNPKMVKQYYKKIVEDLLSEADKALEKLSAEVKKVA</sequence>
<protein>
    <submittedName>
        <fullName evidence="1">Uncharacterized protein</fullName>
    </submittedName>
</protein>
<keyword evidence="2" id="KW-1185">Reference proteome</keyword>